<dbReference type="RefSeq" id="WP_132847187.1">
    <property type="nucleotide sequence ID" value="NZ_CP058648.1"/>
</dbReference>
<keyword evidence="2" id="KW-1185">Reference proteome</keyword>
<comment type="caution">
    <text evidence="1">The sequence shown here is derived from an EMBL/GenBank/DDBJ whole genome shotgun (WGS) entry which is preliminary data.</text>
</comment>
<accession>A0A4R2UCL9</accession>
<dbReference type="AlphaFoldDB" id="A0A4R2UCL9"/>
<gene>
    <name evidence="1" type="ORF">EDD79_100193</name>
</gene>
<dbReference type="OrthoDB" id="9810350at2"/>
<evidence type="ECO:0000313" key="1">
    <source>
        <dbReference type="EMBL" id="TCQ08009.1"/>
    </source>
</evidence>
<reference evidence="1 2" key="1">
    <citation type="submission" date="2019-03" db="EMBL/GenBank/DDBJ databases">
        <title>Genomic Encyclopedia of Type Strains, Phase IV (KMG-IV): sequencing the most valuable type-strain genomes for metagenomic binning, comparative biology and taxonomic classification.</title>
        <authorList>
            <person name="Goeker M."/>
        </authorList>
    </citation>
    <scope>NUCLEOTIDE SEQUENCE [LARGE SCALE GENOMIC DNA]</scope>
    <source>
        <strain evidence="1 2">DSM 100013</strain>
    </source>
</reference>
<protein>
    <submittedName>
        <fullName evidence="1">Zinc ribbon protein</fullName>
    </submittedName>
</protein>
<sequence>MKILLRLLNIRSVKVGNCPVCGEYIGADVTYCPHCGEFI</sequence>
<organism evidence="1 2">
    <name type="scientific">Serpentinicella alkaliphila</name>
    <dbReference type="NCBI Taxonomy" id="1734049"/>
    <lineage>
        <taxon>Bacteria</taxon>
        <taxon>Bacillati</taxon>
        <taxon>Bacillota</taxon>
        <taxon>Clostridia</taxon>
        <taxon>Peptostreptococcales</taxon>
        <taxon>Natronincolaceae</taxon>
        <taxon>Serpentinicella</taxon>
    </lineage>
</organism>
<name>A0A4R2UCL9_9FIRM</name>
<evidence type="ECO:0000313" key="2">
    <source>
        <dbReference type="Proteomes" id="UP000295504"/>
    </source>
</evidence>
<dbReference type="Proteomes" id="UP000295504">
    <property type="component" value="Unassembled WGS sequence"/>
</dbReference>
<proteinExistence type="predicted"/>
<dbReference type="EMBL" id="SLYC01000001">
    <property type="protein sequence ID" value="TCQ08009.1"/>
    <property type="molecule type" value="Genomic_DNA"/>
</dbReference>